<evidence type="ECO:0000256" key="1">
    <source>
        <dbReference type="ARBA" id="ARBA00004162"/>
    </source>
</evidence>
<feature type="compositionally biased region" description="Low complexity" evidence="11">
    <location>
        <begin position="422"/>
        <end position="431"/>
    </location>
</feature>
<dbReference type="Gene3D" id="3.40.50.200">
    <property type="entry name" value="Peptidase S8/S53 domain"/>
    <property type="match status" value="1"/>
</dbReference>
<evidence type="ECO:0000313" key="15">
    <source>
        <dbReference type="Proteomes" id="UP000318416"/>
    </source>
</evidence>
<feature type="region of interest" description="Disordered" evidence="11">
    <location>
        <begin position="391"/>
        <end position="454"/>
    </location>
</feature>
<keyword evidence="9 12" id="KW-0472">Membrane</keyword>
<dbReference type="PROSITE" id="PS00136">
    <property type="entry name" value="SUBTILASE_ASP"/>
    <property type="match status" value="1"/>
</dbReference>
<dbReference type="InterPro" id="IPR015500">
    <property type="entry name" value="Peptidase_S8_subtilisin-rel"/>
</dbReference>
<protein>
    <submittedName>
        <fullName evidence="14">Type VII secretion-associated serine protease mycosin</fullName>
    </submittedName>
</protein>
<evidence type="ECO:0000256" key="7">
    <source>
        <dbReference type="ARBA" id="ARBA00022825"/>
    </source>
</evidence>
<keyword evidence="15" id="KW-1185">Reference proteome</keyword>
<evidence type="ECO:0000313" key="14">
    <source>
        <dbReference type="EMBL" id="TWE17531.1"/>
    </source>
</evidence>
<dbReference type="InterPro" id="IPR051048">
    <property type="entry name" value="Peptidase_S8/S53_subtilisin"/>
</dbReference>
<dbReference type="GO" id="GO:0006508">
    <property type="term" value="P:proteolysis"/>
    <property type="evidence" value="ECO:0007669"/>
    <property type="project" value="UniProtKB-KW"/>
</dbReference>
<comment type="subcellular location">
    <subcellularLocation>
        <location evidence="1">Cell membrane</location>
        <topology evidence="1">Single-pass membrane protein</topology>
    </subcellularLocation>
</comment>
<feature type="compositionally biased region" description="Gly residues" evidence="11">
    <location>
        <begin position="394"/>
        <end position="411"/>
    </location>
</feature>
<dbReference type="NCBIfam" id="TIGR03921">
    <property type="entry name" value="T7SS_mycosin"/>
    <property type="match status" value="1"/>
</dbReference>
<evidence type="ECO:0000256" key="3">
    <source>
        <dbReference type="ARBA" id="ARBA00022475"/>
    </source>
</evidence>
<proteinExistence type="inferred from homology"/>
<dbReference type="PANTHER" id="PTHR43399:SF4">
    <property type="entry name" value="CELL WALL-ASSOCIATED PROTEASE"/>
    <property type="match status" value="1"/>
</dbReference>
<feature type="region of interest" description="Disordered" evidence="11">
    <location>
        <begin position="309"/>
        <end position="361"/>
    </location>
</feature>
<keyword evidence="8 12" id="KW-1133">Transmembrane helix</keyword>
<feature type="compositionally biased region" description="Low complexity" evidence="11">
    <location>
        <begin position="331"/>
        <end position="347"/>
    </location>
</feature>
<evidence type="ECO:0000259" key="13">
    <source>
        <dbReference type="Pfam" id="PF00082"/>
    </source>
</evidence>
<dbReference type="AlphaFoldDB" id="A0A561EPJ1"/>
<dbReference type="InterPro" id="IPR023827">
    <property type="entry name" value="Peptidase_S8_Asp-AS"/>
</dbReference>
<comment type="similarity">
    <text evidence="2 10">Belongs to the peptidase S8 family.</text>
</comment>
<accession>A0A561EPJ1</accession>
<evidence type="ECO:0000256" key="12">
    <source>
        <dbReference type="SAM" id="Phobius"/>
    </source>
</evidence>
<dbReference type="InterPro" id="IPR036852">
    <property type="entry name" value="Peptidase_S8/S53_dom_sf"/>
</dbReference>
<dbReference type="PROSITE" id="PS51892">
    <property type="entry name" value="SUBTILASE"/>
    <property type="match status" value="1"/>
</dbReference>
<feature type="compositionally biased region" description="Pro residues" evidence="11">
    <location>
        <begin position="432"/>
        <end position="454"/>
    </location>
</feature>
<dbReference type="GO" id="GO:0005886">
    <property type="term" value="C:plasma membrane"/>
    <property type="evidence" value="ECO:0007669"/>
    <property type="project" value="UniProtKB-SubCell"/>
</dbReference>
<evidence type="ECO:0000256" key="9">
    <source>
        <dbReference type="ARBA" id="ARBA00023136"/>
    </source>
</evidence>
<keyword evidence="5 12" id="KW-0812">Transmembrane</keyword>
<keyword evidence="7 10" id="KW-0720">Serine protease</keyword>
<evidence type="ECO:0000256" key="2">
    <source>
        <dbReference type="ARBA" id="ARBA00011073"/>
    </source>
</evidence>
<feature type="domain" description="Peptidase S8/S53" evidence="13">
    <location>
        <begin position="43"/>
        <end position="299"/>
    </location>
</feature>
<keyword evidence="6 10" id="KW-0378">Hydrolase</keyword>
<dbReference type="InterPro" id="IPR023834">
    <property type="entry name" value="T7SS_pept_S8A_mycosin"/>
</dbReference>
<keyword evidence="4 10" id="KW-0645">Protease</keyword>
<dbReference type="PRINTS" id="PR00723">
    <property type="entry name" value="SUBTILISIN"/>
</dbReference>
<organism evidence="14 15">
    <name type="scientific">Kitasatospora atroaurantiaca</name>
    <dbReference type="NCBI Taxonomy" id="285545"/>
    <lineage>
        <taxon>Bacteria</taxon>
        <taxon>Bacillati</taxon>
        <taxon>Actinomycetota</taxon>
        <taxon>Actinomycetes</taxon>
        <taxon>Kitasatosporales</taxon>
        <taxon>Streptomycetaceae</taxon>
        <taxon>Kitasatospora</taxon>
    </lineage>
</organism>
<evidence type="ECO:0000256" key="4">
    <source>
        <dbReference type="ARBA" id="ARBA00022670"/>
    </source>
</evidence>
<dbReference type="GO" id="GO:0004252">
    <property type="term" value="F:serine-type endopeptidase activity"/>
    <property type="evidence" value="ECO:0007669"/>
    <property type="project" value="UniProtKB-UniRule"/>
</dbReference>
<evidence type="ECO:0000256" key="5">
    <source>
        <dbReference type="ARBA" id="ARBA00022692"/>
    </source>
</evidence>
<dbReference type="SUPFAM" id="SSF52743">
    <property type="entry name" value="Subtilisin-like"/>
    <property type="match status" value="1"/>
</dbReference>
<feature type="transmembrane region" description="Helical" evidence="12">
    <location>
        <begin position="368"/>
        <end position="389"/>
    </location>
</feature>
<dbReference type="PANTHER" id="PTHR43399">
    <property type="entry name" value="SUBTILISIN-RELATED"/>
    <property type="match status" value="1"/>
</dbReference>
<dbReference type="Pfam" id="PF00082">
    <property type="entry name" value="Peptidase_S8"/>
    <property type="match status" value="1"/>
</dbReference>
<keyword evidence="3" id="KW-1003">Cell membrane</keyword>
<evidence type="ECO:0000256" key="11">
    <source>
        <dbReference type="SAM" id="MobiDB-lite"/>
    </source>
</evidence>
<feature type="active site" description="Charge relay system" evidence="10">
    <location>
        <position position="52"/>
    </location>
</feature>
<evidence type="ECO:0000256" key="10">
    <source>
        <dbReference type="PROSITE-ProRule" id="PRU01240"/>
    </source>
</evidence>
<evidence type="ECO:0000256" key="6">
    <source>
        <dbReference type="ARBA" id="ARBA00022801"/>
    </source>
</evidence>
<name>A0A561EPJ1_9ACTN</name>
<dbReference type="EMBL" id="VIVR01000001">
    <property type="protein sequence ID" value="TWE17531.1"/>
    <property type="molecule type" value="Genomic_DNA"/>
</dbReference>
<dbReference type="InterPro" id="IPR000209">
    <property type="entry name" value="Peptidase_S8/S53_dom"/>
</dbReference>
<reference evidence="14 15" key="1">
    <citation type="submission" date="2019-06" db="EMBL/GenBank/DDBJ databases">
        <title>Sequencing the genomes of 1000 actinobacteria strains.</title>
        <authorList>
            <person name="Klenk H.-P."/>
        </authorList>
    </citation>
    <scope>NUCLEOTIDE SEQUENCE [LARGE SCALE GENOMIC DNA]</scope>
    <source>
        <strain evidence="14 15">DSM 41649</strain>
    </source>
</reference>
<feature type="active site" description="Charge relay system" evidence="10">
    <location>
        <position position="249"/>
    </location>
</feature>
<dbReference type="Proteomes" id="UP000318416">
    <property type="component" value="Unassembled WGS sequence"/>
</dbReference>
<gene>
    <name evidence="14" type="ORF">FB465_2562</name>
</gene>
<evidence type="ECO:0000256" key="8">
    <source>
        <dbReference type="ARBA" id="ARBA00022989"/>
    </source>
</evidence>
<feature type="active site" description="Charge relay system" evidence="10">
    <location>
        <position position="86"/>
    </location>
</feature>
<sequence>MLAAGALLWGIGAGPASADNIRDGQWALKNYHAADSVWPVSEGDGVTVAIVDSGVEANHQDLTGQILPGADFSGEKSDGRVDSLGHGTQMASIIAGHGHGDQSGVMGLAPKSKILPVRVALSEAGDLTAGDTNLAPAIRYAVDHGAKVINLSLGGGLRTVPEVRAAVSYAVNKDVVVVGASGNTGNHGDPVGYPAAFPGVVAVGAVDQTGNVWEKSNKGPETTLVAPGVGIYVANSKSASSYGNGFGTSASTAYVSAIAALIRSKYPNLSAGQVINRMIKTAVAPPDGSKAPNNSYGYGIASPSKALAANPAVDNGPKENPLLSRAESQGSSDTPASPSASQTAATPGGNTSGDQAAPAKSDSGGIPVYVYGLIGVVALVVIVGVIVLARRSGGRNGGGPGNPGGPGGPGGYVPPTAPPSYNPGAQQYQQYPPQPQPPYGAQPPQQPPAGNPYR</sequence>
<comment type="caution">
    <text evidence="14">The sequence shown here is derived from an EMBL/GenBank/DDBJ whole genome shotgun (WGS) entry which is preliminary data.</text>
</comment>